<dbReference type="Proteomes" id="UP000051451">
    <property type="component" value="Unassembled WGS sequence"/>
</dbReference>
<dbReference type="PATRIC" id="fig|1423750.3.peg.121"/>
<accession>A0A0R1VPC0</accession>
<keyword evidence="2" id="KW-1185">Reference proteome</keyword>
<reference evidence="1 2" key="1">
    <citation type="journal article" date="2015" name="Genome Announc.">
        <title>Expanding the biotechnology potential of lactobacilli through comparative genomics of 213 strains and associated genera.</title>
        <authorList>
            <person name="Sun Z."/>
            <person name="Harris H.M."/>
            <person name="McCann A."/>
            <person name="Guo C."/>
            <person name="Argimon S."/>
            <person name="Zhang W."/>
            <person name="Yang X."/>
            <person name="Jeffery I.B."/>
            <person name="Cooney J.C."/>
            <person name="Kagawa T.F."/>
            <person name="Liu W."/>
            <person name="Song Y."/>
            <person name="Salvetti E."/>
            <person name="Wrobel A."/>
            <person name="Rasinkangas P."/>
            <person name="Parkhill J."/>
            <person name="Rea M.C."/>
            <person name="O'Sullivan O."/>
            <person name="Ritari J."/>
            <person name="Douillard F.P."/>
            <person name="Paul Ross R."/>
            <person name="Yang R."/>
            <person name="Briner A.E."/>
            <person name="Felis G.E."/>
            <person name="de Vos W.M."/>
            <person name="Barrangou R."/>
            <person name="Klaenhammer T.R."/>
            <person name="Caufield P.W."/>
            <person name="Cui Y."/>
            <person name="Zhang H."/>
            <person name="O'Toole P.W."/>
        </authorList>
    </citation>
    <scope>NUCLEOTIDE SEQUENCE [LARGE SCALE GENOMIC DNA]</scope>
    <source>
        <strain evidence="1 2">DSM 18630</strain>
    </source>
</reference>
<organism evidence="1 2">
    <name type="scientific">Liquorilactobacillus ghanensis DSM 18630</name>
    <dbReference type="NCBI Taxonomy" id="1423750"/>
    <lineage>
        <taxon>Bacteria</taxon>
        <taxon>Bacillati</taxon>
        <taxon>Bacillota</taxon>
        <taxon>Bacilli</taxon>
        <taxon>Lactobacillales</taxon>
        <taxon>Lactobacillaceae</taxon>
        <taxon>Liquorilactobacillus</taxon>
    </lineage>
</organism>
<protein>
    <recommendedName>
        <fullName evidence="3">Cysteine desulfurase</fullName>
    </recommendedName>
</protein>
<dbReference type="InterPro" id="IPR014965">
    <property type="entry name" value="Amino_acid_metab_prot_put"/>
</dbReference>
<sequence>MAYAKQAKLLGDQRIFELDPAIKKYTLRDIGFAESKNGRFILERPLDINADFNDSFKIKVAISADLKTFKLTTTSGNGLREVNLFKKGDSKLLEQLEYTLNQLQDRNVIRLK</sequence>
<proteinExistence type="predicted"/>
<dbReference type="AlphaFoldDB" id="A0A0R1VPC0"/>
<gene>
    <name evidence="1" type="ORF">FC89_GL000120</name>
</gene>
<dbReference type="Gene3D" id="3.30.1820.10">
    <property type="entry name" value="Lp2179-like"/>
    <property type="match status" value="1"/>
</dbReference>
<dbReference type="SUPFAM" id="SSF160800">
    <property type="entry name" value="Lp2179-like"/>
    <property type="match status" value="1"/>
</dbReference>
<evidence type="ECO:0008006" key="3">
    <source>
        <dbReference type="Google" id="ProtNLM"/>
    </source>
</evidence>
<dbReference type="InterPro" id="IPR035942">
    <property type="entry name" value="Lp2179-like_sf"/>
</dbReference>
<comment type="caution">
    <text evidence="1">The sequence shown here is derived from an EMBL/GenBank/DDBJ whole genome shotgun (WGS) entry which is preliminary data.</text>
</comment>
<name>A0A0R1VPC0_9LACO</name>
<dbReference type="EMBL" id="AZGB01000005">
    <property type="protein sequence ID" value="KRM07680.1"/>
    <property type="molecule type" value="Genomic_DNA"/>
</dbReference>
<dbReference type="STRING" id="1423750.FC89_GL000120"/>
<dbReference type="RefSeq" id="WP_057870924.1">
    <property type="nucleotide sequence ID" value="NZ_AZGB01000005.1"/>
</dbReference>
<evidence type="ECO:0000313" key="2">
    <source>
        <dbReference type="Proteomes" id="UP000051451"/>
    </source>
</evidence>
<evidence type="ECO:0000313" key="1">
    <source>
        <dbReference type="EMBL" id="KRM07680.1"/>
    </source>
</evidence>
<dbReference type="OrthoDB" id="2166222at2"/>
<dbReference type="Pfam" id="PF08866">
    <property type="entry name" value="DUF1831"/>
    <property type="match status" value="1"/>
</dbReference>
<dbReference type="GeneID" id="98318184"/>